<evidence type="ECO:0000256" key="1">
    <source>
        <dbReference type="SAM" id="MobiDB-lite"/>
    </source>
</evidence>
<organism evidence="2 3">
    <name type="scientific">Hypothenemus hampei</name>
    <name type="common">Coffee berry borer</name>
    <dbReference type="NCBI Taxonomy" id="57062"/>
    <lineage>
        <taxon>Eukaryota</taxon>
        <taxon>Metazoa</taxon>
        <taxon>Ecdysozoa</taxon>
        <taxon>Arthropoda</taxon>
        <taxon>Hexapoda</taxon>
        <taxon>Insecta</taxon>
        <taxon>Pterygota</taxon>
        <taxon>Neoptera</taxon>
        <taxon>Endopterygota</taxon>
        <taxon>Coleoptera</taxon>
        <taxon>Polyphaga</taxon>
        <taxon>Cucujiformia</taxon>
        <taxon>Curculionidae</taxon>
        <taxon>Scolytinae</taxon>
        <taxon>Hypothenemus</taxon>
    </lineage>
</organism>
<dbReference type="AlphaFoldDB" id="A0ABD1DZ77"/>
<protein>
    <submittedName>
        <fullName evidence="2">Uncharacterized protein</fullName>
    </submittedName>
</protein>
<dbReference type="Proteomes" id="UP001566132">
    <property type="component" value="Unassembled WGS sequence"/>
</dbReference>
<feature type="compositionally biased region" description="Basic and acidic residues" evidence="1">
    <location>
        <begin position="42"/>
        <end position="57"/>
    </location>
</feature>
<accession>A0ABD1DZ77</accession>
<feature type="region of interest" description="Disordered" evidence="1">
    <location>
        <begin position="1"/>
        <end position="57"/>
    </location>
</feature>
<proteinExistence type="predicted"/>
<name>A0ABD1DZ77_HYPHA</name>
<keyword evidence="3" id="KW-1185">Reference proteome</keyword>
<comment type="caution">
    <text evidence="2">The sequence shown here is derived from an EMBL/GenBank/DDBJ whole genome shotgun (WGS) entry which is preliminary data.</text>
</comment>
<evidence type="ECO:0000313" key="2">
    <source>
        <dbReference type="EMBL" id="KAL1487655.1"/>
    </source>
</evidence>
<dbReference type="EMBL" id="JBDJPC010000023">
    <property type="protein sequence ID" value="KAL1487655.1"/>
    <property type="molecule type" value="Genomic_DNA"/>
</dbReference>
<gene>
    <name evidence="2" type="ORF">ABEB36_015699</name>
</gene>
<reference evidence="2 3" key="1">
    <citation type="submission" date="2024-05" db="EMBL/GenBank/DDBJ databases">
        <title>Genetic variation in Jamaican populations of the coffee berry borer (Hypothenemus hampei).</title>
        <authorList>
            <person name="Errbii M."/>
            <person name="Myrie A."/>
        </authorList>
    </citation>
    <scope>NUCLEOTIDE SEQUENCE [LARGE SCALE GENOMIC DNA]</scope>
    <source>
        <strain evidence="2">JA-Hopewell-2020-01-JO</strain>
        <tissue evidence="2">Whole body</tissue>
    </source>
</reference>
<feature type="compositionally biased region" description="Basic and acidic residues" evidence="1">
    <location>
        <begin position="15"/>
        <end position="34"/>
    </location>
</feature>
<sequence length="271" mass="31218">MLSKRNESLSSKCDTPTRRLGEAPKEGDKKRERISCSPQTENVKRPKHNMDSKEKNKVQKVKSLINSLGRQTAALEEVVAKMGSPNKKLKELTRKLATIADLFANEGIDDTLKIALEERSKQKSEKHTYLEMKNEKIARLTKPDTVVVSYIHSKPEDPEKNKKEISQILKQEKLNKLAKSNTISESYIHTKTDEEDEKENIIKLIRNHNRYQDIEDILKKEWPMNIQGCPLSARRSIAAKPLDIWENVSFKTFRASSLLQDKIIFGLYRGF</sequence>
<evidence type="ECO:0000313" key="3">
    <source>
        <dbReference type="Proteomes" id="UP001566132"/>
    </source>
</evidence>